<name>A0A250VFX7_STROL</name>
<evidence type="ECO:0000313" key="2">
    <source>
        <dbReference type="Proteomes" id="UP000217446"/>
    </source>
</evidence>
<protein>
    <recommendedName>
        <fullName evidence="3">Holin</fullName>
    </recommendedName>
</protein>
<dbReference type="RefSeq" id="WP_067374216.1">
    <property type="nucleotide sequence ID" value="NZ_BDQI01000009.1"/>
</dbReference>
<comment type="caution">
    <text evidence="1">The sequence shown here is derived from an EMBL/GenBank/DDBJ whole genome shotgun (WGS) entry which is preliminary data.</text>
</comment>
<dbReference type="Proteomes" id="UP000217446">
    <property type="component" value="Unassembled WGS sequence"/>
</dbReference>
<keyword evidence="2" id="KW-1185">Reference proteome</keyword>
<gene>
    <name evidence="1" type="ORF">SO3561_04509</name>
</gene>
<accession>A0A250VFX7</accession>
<dbReference type="AlphaFoldDB" id="A0A250VFX7"/>
<dbReference type="STRING" id="1963.AQJ27_27200"/>
<evidence type="ECO:0000313" key="1">
    <source>
        <dbReference type="EMBL" id="GAX52984.1"/>
    </source>
</evidence>
<sequence length="78" mass="8221">MSDAGRRTLRTTLQTLFALITVLPLVADDPLIRDVPALTAVVGGAALLSRVMAMPAVDRLLPGWLRGPSHGETADADD</sequence>
<dbReference type="EMBL" id="BDQI01000009">
    <property type="protein sequence ID" value="GAX52984.1"/>
    <property type="molecule type" value="Genomic_DNA"/>
</dbReference>
<organism evidence="1 2">
    <name type="scientific">Streptomyces olivochromogenes</name>
    <dbReference type="NCBI Taxonomy" id="1963"/>
    <lineage>
        <taxon>Bacteria</taxon>
        <taxon>Bacillati</taxon>
        <taxon>Actinomycetota</taxon>
        <taxon>Actinomycetes</taxon>
        <taxon>Kitasatosporales</taxon>
        <taxon>Streptomycetaceae</taxon>
        <taxon>Streptomyces</taxon>
    </lineage>
</organism>
<evidence type="ECO:0008006" key="3">
    <source>
        <dbReference type="Google" id="ProtNLM"/>
    </source>
</evidence>
<reference evidence="2" key="1">
    <citation type="submission" date="2017-05" db="EMBL/GenBank/DDBJ databases">
        <title>Streptomyces olivochromogenes NBRC 3561 whole genome shotgun sequence.</title>
        <authorList>
            <person name="Dohra H."/>
            <person name="Kodani S."/>
        </authorList>
    </citation>
    <scope>NUCLEOTIDE SEQUENCE [LARGE SCALE GENOMIC DNA]</scope>
    <source>
        <strain evidence="2">NBRC 3561</strain>
    </source>
</reference>
<proteinExistence type="predicted"/>